<gene>
    <name evidence="2" type="ORF">EVAR_11223_1</name>
</gene>
<name>A0A4C1ZZ12_EUMVA</name>
<evidence type="ECO:0000256" key="1">
    <source>
        <dbReference type="SAM" id="Coils"/>
    </source>
</evidence>
<keyword evidence="1" id="KW-0175">Coiled coil</keyword>
<feature type="coiled-coil region" evidence="1">
    <location>
        <begin position="34"/>
        <end position="68"/>
    </location>
</feature>
<comment type="caution">
    <text evidence="2">The sequence shown here is derived from an EMBL/GenBank/DDBJ whole genome shotgun (WGS) entry which is preliminary data.</text>
</comment>
<sequence length="186" mass="21694">MPEWKGRVPLTRSHCERITADFRTISPGPRPRTKELLEKRIKQLESELEEERRRTQRERMAVVKLQNKLIKITSFASYQEKSHKYRKISQVRAEPALRLLYFARDKDGASVETRNDGEGVCEKTCISQLQHRYNKHITFDRPKRGLRARGYDIPPPLFSGSARAESPAAISHMSIRVHNIKFIANR</sequence>
<dbReference type="EMBL" id="BGZK01002327">
    <property type="protein sequence ID" value="GBP92978.1"/>
    <property type="molecule type" value="Genomic_DNA"/>
</dbReference>
<keyword evidence="3" id="KW-1185">Reference proteome</keyword>
<proteinExistence type="predicted"/>
<dbReference type="Proteomes" id="UP000299102">
    <property type="component" value="Unassembled WGS sequence"/>
</dbReference>
<dbReference type="AlphaFoldDB" id="A0A4C1ZZ12"/>
<organism evidence="2 3">
    <name type="scientific">Eumeta variegata</name>
    <name type="common">Bagworm moth</name>
    <name type="synonym">Eumeta japonica</name>
    <dbReference type="NCBI Taxonomy" id="151549"/>
    <lineage>
        <taxon>Eukaryota</taxon>
        <taxon>Metazoa</taxon>
        <taxon>Ecdysozoa</taxon>
        <taxon>Arthropoda</taxon>
        <taxon>Hexapoda</taxon>
        <taxon>Insecta</taxon>
        <taxon>Pterygota</taxon>
        <taxon>Neoptera</taxon>
        <taxon>Endopterygota</taxon>
        <taxon>Lepidoptera</taxon>
        <taxon>Glossata</taxon>
        <taxon>Ditrysia</taxon>
        <taxon>Tineoidea</taxon>
        <taxon>Psychidae</taxon>
        <taxon>Oiketicinae</taxon>
        <taxon>Eumeta</taxon>
    </lineage>
</organism>
<evidence type="ECO:0000313" key="2">
    <source>
        <dbReference type="EMBL" id="GBP92978.1"/>
    </source>
</evidence>
<accession>A0A4C1ZZ12</accession>
<evidence type="ECO:0000313" key="3">
    <source>
        <dbReference type="Proteomes" id="UP000299102"/>
    </source>
</evidence>
<reference evidence="2 3" key="1">
    <citation type="journal article" date="2019" name="Commun. Biol.">
        <title>The bagworm genome reveals a unique fibroin gene that provides high tensile strength.</title>
        <authorList>
            <person name="Kono N."/>
            <person name="Nakamura H."/>
            <person name="Ohtoshi R."/>
            <person name="Tomita M."/>
            <person name="Numata K."/>
            <person name="Arakawa K."/>
        </authorList>
    </citation>
    <scope>NUCLEOTIDE SEQUENCE [LARGE SCALE GENOMIC DNA]</scope>
</reference>
<protein>
    <submittedName>
        <fullName evidence="2">Uncharacterized protein</fullName>
    </submittedName>
</protein>
<dbReference type="OrthoDB" id="7687266at2759"/>